<dbReference type="GO" id="GO:0004156">
    <property type="term" value="F:dihydropteroate synthase activity"/>
    <property type="evidence" value="ECO:0007669"/>
    <property type="project" value="UniProtKB-EC"/>
</dbReference>
<dbReference type="GO" id="GO:0003848">
    <property type="term" value="F:2-amino-4-hydroxy-6-hydroxymethyldihydropteridine diphosphokinase activity"/>
    <property type="evidence" value="ECO:0007669"/>
    <property type="project" value="UniProtKB-EC"/>
</dbReference>
<reference evidence="14" key="1">
    <citation type="submission" date="2021-02" db="EMBL/GenBank/DDBJ databases">
        <authorList>
            <person name="Dougan E. K."/>
            <person name="Rhodes N."/>
            <person name="Thang M."/>
            <person name="Chan C."/>
        </authorList>
    </citation>
    <scope>NUCLEOTIDE SEQUENCE</scope>
</reference>
<dbReference type="GO" id="GO:0046656">
    <property type="term" value="P:folic acid biosynthetic process"/>
    <property type="evidence" value="ECO:0007669"/>
    <property type="project" value="UniProtKB-KW"/>
</dbReference>
<feature type="compositionally biased region" description="Basic and acidic residues" evidence="11">
    <location>
        <begin position="123"/>
        <end position="148"/>
    </location>
</feature>
<keyword evidence="7" id="KW-0808">Transferase</keyword>
<comment type="catalytic activity">
    <reaction evidence="2">
        <text>6-hydroxymethyl-7,8-dihydropterin + ATP = (7,8-dihydropterin-6-yl)methyl diphosphate + AMP + H(+)</text>
        <dbReference type="Rhea" id="RHEA:11412"/>
        <dbReference type="ChEBI" id="CHEBI:15378"/>
        <dbReference type="ChEBI" id="CHEBI:30616"/>
        <dbReference type="ChEBI" id="CHEBI:44841"/>
        <dbReference type="ChEBI" id="CHEBI:72950"/>
        <dbReference type="ChEBI" id="CHEBI:456215"/>
        <dbReference type="EC" id="2.7.6.3"/>
    </reaction>
</comment>
<gene>
    <name evidence="14" type="ORF">PGLA2088_LOCUS30577</name>
</gene>
<dbReference type="GO" id="GO:0046654">
    <property type="term" value="P:tetrahydrofolate biosynthetic process"/>
    <property type="evidence" value="ECO:0007669"/>
    <property type="project" value="TreeGrafter"/>
</dbReference>
<keyword evidence="8" id="KW-0479">Metal-binding</keyword>
<keyword evidence="12" id="KW-1133">Transmembrane helix</keyword>
<keyword evidence="12" id="KW-0472">Membrane</keyword>
<comment type="pathway">
    <text evidence="4">Cofactor biosynthesis; tetrahydrofolate biosynthesis; 7,8-dihydrofolate from 2-amino-4-hydroxy-6-hydroxymethyl-7,8-dihydropteridine diphosphate and 4-aminobenzoate: step 1/2.</text>
</comment>
<evidence type="ECO:0000256" key="10">
    <source>
        <dbReference type="ARBA" id="ARBA00022909"/>
    </source>
</evidence>
<proteinExistence type="inferred from homology"/>
<evidence type="ECO:0000256" key="11">
    <source>
        <dbReference type="SAM" id="MobiDB-lite"/>
    </source>
</evidence>
<evidence type="ECO:0000256" key="7">
    <source>
        <dbReference type="ARBA" id="ARBA00022679"/>
    </source>
</evidence>
<dbReference type="AlphaFoldDB" id="A0A813K975"/>
<dbReference type="PANTHER" id="PTHR20941">
    <property type="entry name" value="FOLATE SYNTHESIS PROTEINS"/>
    <property type="match status" value="1"/>
</dbReference>
<evidence type="ECO:0000256" key="6">
    <source>
        <dbReference type="ARBA" id="ARBA00009951"/>
    </source>
</evidence>
<comment type="catalytic activity">
    <reaction evidence="1">
        <text>(7,8-dihydropterin-6-yl)methyl diphosphate + 4-aminobenzoate = 7,8-dihydropteroate + diphosphate</text>
        <dbReference type="Rhea" id="RHEA:19949"/>
        <dbReference type="ChEBI" id="CHEBI:17836"/>
        <dbReference type="ChEBI" id="CHEBI:17839"/>
        <dbReference type="ChEBI" id="CHEBI:33019"/>
        <dbReference type="ChEBI" id="CHEBI:72950"/>
        <dbReference type="EC" id="2.5.1.15"/>
    </reaction>
</comment>
<evidence type="ECO:0000313" key="14">
    <source>
        <dbReference type="EMBL" id="CAE8698118.1"/>
    </source>
</evidence>
<dbReference type="FunFam" id="3.20.20.20:FF:000006">
    <property type="entry name" value="Dihydropteroate synthase"/>
    <property type="match status" value="1"/>
</dbReference>
<name>A0A813K975_POLGL</name>
<evidence type="ECO:0000259" key="13">
    <source>
        <dbReference type="PROSITE" id="PS50972"/>
    </source>
</evidence>
<dbReference type="PROSITE" id="PS50972">
    <property type="entry name" value="PTERIN_BINDING"/>
    <property type="match status" value="1"/>
</dbReference>
<dbReference type="PANTHER" id="PTHR20941:SF1">
    <property type="entry name" value="FOLIC ACID SYNTHESIS PROTEIN FOL1"/>
    <property type="match status" value="1"/>
</dbReference>
<accession>A0A813K975</accession>
<evidence type="ECO:0000256" key="4">
    <source>
        <dbReference type="ARBA" id="ARBA00004763"/>
    </source>
</evidence>
<evidence type="ECO:0000313" key="15">
    <source>
        <dbReference type="Proteomes" id="UP000626109"/>
    </source>
</evidence>
<comment type="caution">
    <text evidence="14">The sequence shown here is derived from an EMBL/GenBank/DDBJ whole genome shotgun (WGS) entry which is preliminary data.</text>
</comment>
<evidence type="ECO:0000256" key="5">
    <source>
        <dbReference type="ARBA" id="ARBA00005051"/>
    </source>
</evidence>
<evidence type="ECO:0000256" key="1">
    <source>
        <dbReference type="ARBA" id="ARBA00000012"/>
    </source>
</evidence>
<comment type="cofactor">
    <cofactor evidence="3">
        <name>Mg(2+)</name>
        <dbReference type="ChEBI" id="CHEBI:18420"/>
    </cofactor>
</comment>
<protein>
    <recommendedName>
        <fullName evidence="13">Pterin-binding domain-containing protein</fullName>
    </recommendedName>
</protein>
<dbReference type="Gene3D" id="3.20.20.20">
    <property type="entry name" value="Dihydropteroate synthase-like"/>
    <property type="match status" value="1"/>
</dbReference>
<comment type="pathway">
    <text evidence="5">Cofactor biosynthesis; tetrahydrofolate biosynthesis; 2-amino-4-hydroxy-6-hydroxymethyl-7,8-dihydropteridine diphosphate from 7,8-dihydroneopterin triphosphate: step 4/4.</text>
</comment>
<dbReference type="InterPro" id="IPR045031">
    <property type="entry name" value="DHP_synth-like"/>
</dbReference>
<keyword evidence="10" id="KW-0289">Folate biosynthesis</keyword>
<feature type="transmembrane region" description="Helical" evidence="12">
    <location>
        <begin position="101"/>
        <end position="121"/>
    </location>
</feature>
<dbReference type="InterPro" id="IPR011005">
    <property type="entry name" value="Dihydropteroate_synth-like_sf"/>
</dbReference>
<evidence type="ECO:0000256" key="3">
    <source>
        <dbReference type="ARBA" id="ARBA00001946"/>
    </source>
</evidence>
<comment type="similarity">
    <text evidence="6">In the C-terminal section; belongs to the DHPS family.</text>
</comment>
<dbReference type="PROSITE" id="PS00793">
    <property type="entry name" value="DHPS_2"/>
    <property type="match status" value="1"/>
</dbReference>
<dbReference type="InterPro" id="IPR000489">
    <property type="entry name" value="Pterin-binding_dom"/>
</dbReference>
<evidence type="ECO:0000256" key="9">
    <source>
        <dbReference type="ARBA" id="ARBA00022842"/>
    </source>
</evidence>
<sequence>MATVRVQSRSRKTRLLVVAGCILCFLSIGEAFLPTRILRPKASPAVEAAGLSRSWGGPAAAVSAVMMLPLPALGASGYLGSTDSANLAPVQEEPNISGFEFIFGILALLFLVAQVAFEFAAKQGEKDEPPPKKKIKDKPFNNPKRDSFSDGGENFDPTDAVSSAQAMLAAGAHIIDIGGESTRPGSVEVATAEEVRRIVPVIRGIREAGLDVTISVDTRKATVARAAVEAGADWINDVSGGEFDPDILTVAAELMAPIVLMHMKGTPQTMNSLASYTSVVSEVCDHLVERRRAAEAAGVPTWNVMLDPGIGFAKTKEHNLLLMRHCGALVQSCQPTPLLVGASRKRFLGEILEEPDAKKRVFGNAATTAVAVAAGADVVRVHEVKEMAQTARVCDHIYRLTPAARL</sequence>
<dbReference type="CDD" id="cd00739">
    <property type="entry name" value="DHPS"/>
    <property type="match status" value="1"/>
</dbReference>
<dbReference type="InterPro" id="IPR006390">
    <property type="entry name" value="DHP_synth_dom"/>
</dbReference>
<feature type="transmembrane region" description="Helical" evidence="12">
    <location>
        <begin position="55"/>
        <end position="80"/>
    </location>
</feature>
<keyword evidence="9" id="KW-0460">Magnesium</keyword>
<keyword evidence="12" id="KW-0812">Transmembrane</keyword>
<dbReference type="SUPFAM" id="SSF51717">
    <property type="entry name" value="Dihydropteroate synthetase-like"/>
    <property type="match status" value="1"/>
</dbReference>
<evidence type="ECO:0000256" key="8">
    <source>
        <dbReference type="ARBA" id="ARBA00022723"/>
    </source>
</evidence>
<dbReference type="Pfam" id="PF00809">
    <property type="entry name" value="Pterin_bind"/>
    <property type="match status" value="1"/>
</dbReference>
<evidence type="ECO:0000256" key="2">
    <source>
        <dbReference type="ARBA" id="ARBA00000198"/>
    </source>
</evidence>
<dbReference type="Proteomes" id="UP000626109">
    <property type="component" value="Unassembled WGS sequence"/>
</dbReference>
<dbReference type="EMBL" id="CAJNNW010028880">
    <property type="protein sequence ID" value="CAE8698118.1"/>
    <property type="molecule type" value="Genomic_DNA"/>
</dbReference>
<organism evidence="14 15">
    <name type="scientific">Polarella glacialis</name>
    <name type="common">Dinoflagellate</name>
    <dbReference type="NCBI Taxonomy" id="89957"/>
    <lineage>
        <taxon>Eukaryota</taxon>
        <taxon>Sar</taxon>
        <taxon>Alveolata</taxon>
        <taxon>Dinophyceae</taxon>
        <taxon>Suessiales</taxon>
        <taxon>Suessiaceae</taxon>
        <taxon>Polarella</taxon>
    </lineage>
</organism>
<feature type="domain" description="Pterin-binding" evidence="13">
    <location>
        <begin position="133"/>
        <end position="392"/>
    </location>
</feature>
<feature type="region of interest" description="Disordered" evidence="11">
    <location>
        <begin position="123"/>
        <end position="156"/>
    </location>
</feature>
<dbReference type="GO" id="GO:0005740">
    <property type="term" value="C:mitochondrial envelope"/>
    <property type="evidence" value="ECO:0007669"/>
    <property type="project" value="TreeGrafter"/>
</dbReference>
<dbReference type="GO" id="GO:0046872">
    <property type="term" value="F:metal ion binding"/>
    <property type="evidence" value="ECO:0007669"/>
    <property type="project" value="UniProtKB-KW"/>
</dbReference>
<dbReference type="NCBIfam" id="TIGR01496">
    <property type="entry name" value="DHPS"/>
    <property type="match status" value="1"/>
</dbReference>
<evidence type="ECO:0000256" key="12">
    <source>
        <dbReference type="SAM" id="Phobius"/>
    </source>
</evidence>